<dbReference type="EMBL" id="QXQB01000002">
    <property type="protein sequence ID" value="RJX39827.1"/>
    <property type="molecule type" value="Genomic_DNA"/>
</dbReference>
<dbReference type="RefSeq" id="WP_120109620.1">
    <property type="nucleotide sequence ID" value="NZ_QXQB01000002.1"/>
</dbReference>
<dbReference type="OrthoDB" id="5337216at2"/>
<dbReference type="PANTHER" id="PTHR36444:SF2">
    <property type="entry name" value="TRANSCRIPTIONAL REGULATOR PROTEIN YOBU-RELATED"/>
    <property type="match status" value="1"/>
</dbReference>
<accession>A0A3A6PFP6</accession>
<evidence type="ECO:0000313" key="2">
    <source>
        <dbReference type="EMBL" id="RJX39827.1"/>
    </source>
</evidence>
<feature type="domain" description="AraC effector-binding" evidence="1">
    <location>
        <begin position="1"/>
        <end position="164"/>
    </location>
</feature>
<evidence type="ECO:0000259" key="1">
    <source>
        <dbReference type="SMART" id="SM00871"/>
    </source>
</evidence>
<dbReference type="Proteomes" id="UP000267798">
    <property type="component" value="Unassembled WGS sequence"/>
</dbReference>
<evidence type="ECO:0000313" key="3">
    <source>
        <dbReference type="Proteomes" id="UP000267798"/>
    </source>
</evidence>
<organism evidence="2 3">
    <name type="scientific">Paenibacillus pinisoli</name>
    <dbReference type="NCBI Taxonomy" id="1276110"/>
    <lineage>
        <taxon>Bacteria</taxon>
        <taxon>Bacillati</taxon>
        <taxon>Bacillota</taxon>
        <taxon>Bacilli</taxon>
        <taxon>Bacillales</taxon>
        <taxon>Paenibacillaceae</taxon>
        <taxon>Paenibacillus</taxon>
    </lineage>
</organism>
<dbReference type="AlphaFoldDB" id="A0A3A6PFP6"/>
<protein>
    <submittedName>
        <fullName evidence="2">AraC family transcriptional regulator</fullName>
    </submittedName>
</protein>
<proteinExistence type="predicted"/>
<name>A0A3A6PFP6_9BACL</name>
<dbReference type="SUPFAM" id="SSF55136">
    <property type="entry name" value="Probable bacterial effector-binding domain"/>
    <property type="match status" value="1"/>
</dbReference>
<dbReference type="SMART" id="SM00871">
    <property type="entry name" value="AraC_E_bind"/>
    <property type="match status" value="1"/>
</dbReference>
<dbReference type="InterPro" id="IPR011256">
    <property type="entry name" value="Reg_factor_effector_dom_sf"/>
</dbReference>
<reference evidence="2 3" key="1">
    <citation type="submission" date="2018-09" db="EMBL/GenBank/DDBJ databases">
        <title>Paenibacillus aracenensis nov. sp. isolated from a cave in southern Spain.</title>
        <authorList>
            <person name="Jurado V."/>
            <person name="Gutierrez-Patricio S."/>
            <person name="Gonzalez-Pimentel J.L."/>
            <person name="Miller A.Z."/>
            <person name="Laiz L."/>
            <person name="Saiz-Jimenez C."/>
        </authorList>
    </citation>
    <scope>NUCLEOTIDE SEQUENCE [LARGE SCALE GENOMIC DNA]</scope>
    <source>
        <strain evidence="2 3">JCM 19203</strain>
    </source>
</reference>
<dbReference type="InterPro" id="IPR053182">
    <property type="entry name" value="YobU-like_regulator"/>
</dbReference>
<comment type="caution">
    <text evidence="2">The sequence shown here is derived from an EMBL/GenBank/DDBJ whole genome shotgun (WGS) entry which is preliminary data.</text>
</comment>
<dbReference type="PANTHER" id="PTHR36444">
    <property type="entry name" value="TRANSCRIPTIONAL REGULATOR PROTEIN YOBU-RELATED"/>
    <property type="match status" value="1"/>
</dbReference>
<dbReference type="InterPro" id="IPR010499">
    <property type="entry name" value="AraC_E-bd"/>
</dbReference>
<dbReference type="InterPro" id="IPR029441">
    <property type="entry name" value="Cass2"/>
</dbReference>
<dbReference type="Gene3D" id="3.20.80.10">
    <property type="entry name" value="Regulatory factor, effector binding domain"/>
    <property type="match status" value="1"/>
</dbReference>
<sequence length="170" mass="19789">MEYRIVTKPGFDVIGYTIRTRMADGQNHRDIPAFWQRYTEKKLGETLYEQAVSMAEYGICDDFDMEAGEFSYIIGVEAKEGAEAPAGTIRRHYPEQTYAVFTTPMSTPEQFSDSIQRTWGYIMSEWLPEAPYTHAAAAEFEYYDERCWQDRNELLEMDIYIPVQPKSEEA</sequence>
<gene>
    <name evidence="2" type="ORF">D3P09_10550</name>
</gene>
<dbReference type="Pfam" id="PF14526">
    <property type="entry name" value="Cass2"/>
    <property type="match status" value="1"/>
</dbReference>
<keyword evidence="3" id="KW-1185">Reference proteome</keyword>